<evidence type="ECO:0000313" key="8">
    <source>
        <dbReference type="Proteomes" id="UP000611796"/>
    </source>
</evidence>
<comment type="caution">
    <text evidence="7">The sequence shown here is derived from an EMBL/GenBank/DDBJ whole genome shotgun (WGS) entry which is preliminary data.</text>
</comment>
<evidence type="ECO:0000256" key="2">
    <source>
        <dbReference type="ARBA" id="ARBA00010876"/>
    </source>
</evidence>
<proteinExistence type="inferred from homology"/>
<dbReference type="InterPro" id="IPR020103">
    <property type="entry name" value="PsdUridine_synth_cat_dom_sf"/>
</dbReference>
<dbReference type="Proteomes" id="UP000611796">
    <property type="component" value="Unassembled WGS sequence"/>
</dbReference>
<evidence type="ECO:0000259" key="6">
    <source>
        <dbReference type="SMART" id="SM00363"/>
    </source>
</evidence>
<dbReference type="PROSITE" id="PS01129">
    <property type="entry name" value="PSI_RLU"/>
    <property type="match status" value="1"/>
</dbReference>
<dbReference type="EC" id="5.4.99.-" evidence="5"/>
<comment type="function">
    <text evidence="5">Responsible for synthesis of pseudouridine from uracil.</text>
</comment>
<dbReference type="RefSeq" id="WP_187006206.1">
    <property type="nucleotide sequence ID" value="NZ_JACRWD010000002.1"/>
</dbReference>
<comment type="catalytic activity">
    <reaction evidence="1 5">
        <text>a uridine in RNA = a pseudouridine in RNA</text>
        <dbReference type="Rhea" id="RHEA:48348"/>
        <dbReference type="Rhea" id="RHEA-COMP:12068"/>
        <dbReference type="Rhea" id="RHEA-COMP:12069"/>
        <dbReference type="ChEBI" id="CHEBI:65314"/>
        <dbReference type="ChEBI" id="CHEBI:65315"/>
    </reaction>
</comment>
<comment type="similarity">
    <text evidence="2 5">Belongs to the pseudouridine synthase RluA family.</text>
</comment>
<evidence type="ECO:0000256" key="3">
    <source>
        <dbReference type="ARBA" id="ARBA00023235"/>
    </source>
</evidence>
<dbReference type="InterPro" id="IPR006225">
    <property type="entry name" value="PsdUridine_synth_RluC/D"/>
</dbReference>
<dbReference type="PANTHER" id="PTHR21600">
    <property type="entry name" value="MITOCHONDRIAL RNA PSEUDOURIDINE SYNTHASE"/>
    <property type="match status" value="1"/>
</dbReference>
<evidence type="ECO:0000256" key="4">
    <source>
        <dbReference type="PROSITE-ProRule" id="PRU00182"/>
    </source>
</evidence>
<sequence>MEEIRQFLVIDEEEGSRLDVYLSEQLGDMSRSYIQKLIKEKRVKVNGKVEKAKYLVKENDDIFIEIPKPKTLEIIAQDIPIDIVYEDDDLLIVNKPQDMVVHPAPGNYENTLVNAILYHCEGNLSSINGVIRPGIVHRIDKDTSGLLMIAKNNNSHNYLSEQLKDHSITREYEFICHGVIKEDKITVNKPIGRNPKDRLKMAVVKDGKHAVTHFEVINRYENFTHVKATLETGRTHQIRVHALSLNHPLLGDPIYGPKNNKFGVKGQVLHAKKLGFIHPTTKEYVEFDSELPEHFKNIIKKLNKNS</sequence>
<dbReference type="SUPFAM" id="SSF55174">
    <property type="entry name" value="Alpha-L RNA-binding motif"/>
    <property type="match status" value="1"/>
</dbReference>
<dbReference type="EMBL" id="JACRWD010000002">
    <property type="protein sequence ID" value="MBC6003982.1"/>
    <property type="molecule type" value="Genomic_DNA"/>
</dbReference>
<dbReference type="InterPro" id="IPR006145">
    <property type="entry name" value="PsdUridine_synth_RsuA/RluA"/>
</dbReference>
<keyword evidence="8" id="KW-1185">Reference proteome</keyword>
<dbReference type="Pfam" id="PF01479">
    <property type="entry name" value="S4"/>
    <property type="match status" value="1"/>
</dbReference>
<accession>A0ABR7K4F2</accession>
<dbReference type="NCBIfam" id="TIGR00005">
    <property type="entry name" value="rluA_subfam"/>
    <property type="match status" value="1"/>
</dbReference>
<name>A0ABR7K4F2_9FIRM</name>
<protein>
    <recommendedName>
        <fullName evidence="5">Pseudouridine synthase</fullName>
        <ecNumber evidence="5">5.4.99.-</ecNumber>
    </recommendedName>
</protein>
<dbReference type="SMART" id="SM00363">
    <property type="entry name" value="S4"/>
    <property type="match status" value="1"/>
</dbReference>
<keyword evidence="3 5" id="KW-0413">Isomerase</keyword>
<feature type="domain" description="RNA-binding S4" evidence="6">
    <location>
        <begin position="16"/>
        <end position="80"/>
    </location>
</feature>
<dbReference type="Pfam" id="PF00849">
    <property type="entry name" value="PseudoU_synth_2"/>
    <property type="match status" value="1"/>
</dbReference>
<evidence type="ECO:0000256" key="5">
    <source>
        <dbReference type="RuleBase" id="RU362028"/>
    </source>
</evidence>
<dbReference type="InterPro" id="IPR002942">
    <property type="entry name" value="S4_RNA-bd"/>
</dbReference>
<dbReference type="InterPro" id="IPR050188">
    <property type="entry name" value="RluA_PseudoU_synthase"/>
</dbReference>
<dbReference type="PROSITE" id="PS50889">
    <property type="entry name" value="S4"/>
    <property type="match status" value="1"/>
</dbReference>
<gene>
    <name evidence="7" type="ORF">H8891_09205</name>
</gene>
<dbReference type="InterPro" id="IPR036986">
    <property type="entry name" value="S4_RNA-bd_sf"/>
</dbReference>
<dbReference type="Gene3D" id="3.30.2350.10">
    <property type="entry name" value="Pseudouridine synthase"/>
    <property type="match status" value="1"/>
</dbReference>
<dbReference type="SUPFAM" id="SSF55120">
    <property type="entry name" value="Pseudouridine synthase"/>
    <property type="match status" value="1"/>
</dbReference>
<dbReference type="CDD" id="cd00165">
    <property type="entry name" value="S4"/>
    <property type="match status" value="1"/>
</dbReference>
<reference evidence="7 8" key="1">
    <citation type="submission" date="2020-08" db="EMBL/GenBank/DDBJ databases">
        <authorList>
            <person name="Liu C."/>
            <person name="Sun Q."/>
        </authorList>
    </citation>
    <scope>NUCLEOTIDE SEQUENCE [LARGE SCALE GENOMIC DNA]</scope>
    <source>
        <strain evidence="7 8">NSJ-45</strain>
    </source>
</reference>
<dbReference type="Gene3D" id="3.10.290.10">
    <property type="entry name" value="RNA-binding S4 domain"/>
    <property type="match status" value="1"/>
</dbReference>
<dbReference type="CDD" id="cd02869">
    <property type="entry name" value="PseudoU_synth_RluA_like"/>
    <property type="match status" value="1"/>
</dbReference>
<dbReference type="PANTHER" id="PTHR21600:SF44">
    <property type="entry name" value="RIBOSOMAL LARGE SUBUNIT PSEUDOURIDINE SYNTHASE D"/>
    <property type="match status" value="1"/>
</dbReference>
<keyword evidence="4" id="KW-0694">RNA-binding</keyword>
<evidence type="ECO:0000256" key="1">
    <source>
        <dbReference type="ARBA" id="ARBA00000073"/>
    </source>
</evidence>
<dbReference type="InterPro" id="IPR006224">
    <property type="entry name" value="PsdUridine_synth_RluA-like_CS"/>
</dbReference>
<organism evidence="7 8">
    <name type="scientific">Paeniclostridium hominis</name>
    <dbReference type="NCBI Taxonomy" id="2764329"/>
    <lineage>
        <taxon>Bacteria</taxon>
        <taxon>Bacillati</taxon>
        <taxon>Bacillota</taxon>
        <taxon>Clostridia</taxon>
        <taxon>Peptostreptococcales</taxon>
        <taxon>Peptostreptococcaceae</taxon>
        <taxon>Paeniclostridium</taxon>
    </lineage>
</organism>
<evidence type="ECO:0000313" key="7">
    <source>
        <dbReference type="EMBL" id="MBC6003982.1"/>
    </source>
</evidence>